<sequence>MAEPPSSPPSAESTVEDALRWYKSNYEILEHELSEFQASSKELEQELEKDLDAADKRERVLQERAEGLAFEVEEWKRKYKESKAEANSAQSVLEKEITTLRATNRTLQLKLRDIEVANDDFERQARNTTSSLEDLESKHNMAIEKAVMLEEEIRIGEQEREQLRVDAQRLREELGDLKIEADILQDKLRKHESRHLSAISTDISIPESPSFVNSPVSTASSPMITTPPDTKSLSTKGSLSEIQDPPSPPMSDTSVPLPRAVKTPAPSTQRKPRFPSADNSVTPKPKQFGASLSSSTSASATRRVATTNSTTRTPIQRPSQRASARVTAHRIPPSTSLTHIRHITAQMQRLEQRVQTARSKLPAPVNTPPRSSPRSSVSIPSTVTIRSRKRATGSNISRGDDSTPLNQHYTNSDLRSSLSSSTSKHIPRLSTSGVSRLSFGPLPNRNPGGERGGTSEASEMSRPSSRASGASSFVPRPASRTESHGSSSFMPPPRPMSRTSIGGARTPLGRPRSSLGGSMHGHGQSGSVSYSTAEVDEILSGGDEVGDMRTPSRRGTFSRLEMEAAGFTGIPTPHSGIPMPSSRRQSGGTGMARRTSGGAAGIVPPLPKKLEDVGESY</sequence>
<organism evidence="10 11">
    <name type="scientific">Bombardia bombarda</name>
    <dbReference type="NCBI Taxonomy" id="252184"/>
    <lineage>
        <taxon>Eukaryota</taxon>
        <taxon>Fungi</taxon>
        <taxon>Dikarya</taxon>
        <taxon>Ascomycota</taxon>
        <taxon>Pezizomycotina</taxon>
        <taxon>Sordariomycetes</taxon>
        <taxon>Sordariomycetidae</taxon>
        <taxon>Sordariales</taxon>
        <taxon>Lasiosphaeriaceae</taxon>
        <taxon>Bombardia</taxon>
    </lineage>
</organism>
<dbReference type="Gene3D" id="6.10.250.1080">
    <property type="match status" value="1"/>
</dbReference>
<dbReference type="GO" id="GO:0005871">
    <property type="term" value="C:kinesin complex"/>
    <property type="evidence" value="ECO:0007669"/>
    <property type="project" value="TreeGrafter"/>
</dbReference>
<dbReference type="AlphaFoldDB" id="A0AA40CB65"/>
<feature type="compositionally biased region" description="Polar residues" evidence="8">
    <location>
        <begin position="210"/>
        <end position="241"/>
    </location>
</feature>
<proteinExistence type="inferred from homology"/>
<feature type="compositionally biased region" description="Polar residues" evidence="8">
    <location>
        <begin position="345"/>
        <end position="358"/>
    </location>
</feature>
<dbReference type="GO" id="GO:0000776">
    <property type="term" value="C:kinetochore"/>
    <property type="evidence" value="ECO:0007669"/>
    <property type="project" value="TreeGrafter"/>
</dbReference>
<feature type="coiled-coil region" evidence="7">
    <location>
        <begin position="26"/>
        <end position="194"/>
    </location>
</feature>
<feature type="compositionally biased region" description="Low complexity" evidence="8">
    <location>
        <begin position="290"/>
        <end position="313"/>
    </location>
</feature>
<dbReference type="GO" id="GO:0005874">
    <property type="term" value="C:microtubule"/>
    <property type="evidence" value="ECO:0007669"/>
    <property type="project" value="UniProtKB-KW"/>
</dbReference>
<keyword evidence="3" id="KW-0963">Cytoplasm</keyword>
<dbReference type="EMBL" id="JAULSR010000002">
    <property type="protein sequence ID" value="KAK0630953.1"/>
    <property type="molecule type" value="Genomic_DNA"/>
</dbReference>
<evidence type="ECO:0000313" key="10">
    <source>
        <dbReference type="EMBL" id="KAK0630953.1"/>
    </source>
</evidence>
<dbReference type="InterPro" id="IPR033494">
    <property type="entry name" value="NUDE"/>
</dbReference>
<dbReference type="GO" id="GO:0007020">
    <property type="term" value="P:microtubule nucleation"/>
    <property type="evidence" value="ECO:0007669"/>
    <property type="project" value="TreeGrafter"/>
</dbReference>
<dbReference type="PANTHER" id="PTHR10921">
    <property type="entry name" value="NUCLEAR DISTRIBUTION PROTEIN NUDE HOMOLOG 1"/>
    <property type="match status" value="1"/>
</dbReference>
<dbReference type="InterPro" id="IPR006964">
    <property type="entry name" value="NUDE_dom"/>
</dbReference>
<evidence type="ECO:0000259" key="9">
    <source>
        <dbReference type="Pfam" id="PF04880"/>
    </source>
</evidence>
<evidence type="ECO:0000256" key="3">
    <source>
        <dbReference type="ARBA" id="ARBA00022490"/>
    </source>
</evidence>
<evidence type="ECO:0000313" key="11">
    <source>
        <dbReference type="Proteomes" id="UP001174934"/>
    </source>
</evidence>
<comment type="caution">
    <text evidence="10">The sequence shown here is derived from an EMBL/GenBank/DDBJ whole genome shotgun (WGS) entry which is preliminary data.</text>
</comment>
<dbReference type="PANTHER" id="PTHR10921:SF1">
    <property type="entry name" value="NUCLEAR DISTRIBUTION PROTEIN NUDE HOMOLOG"/>
    <property type="match status" value="1"/>
</dbReference>
<keyword evidence="6" id="KW-0206">Cytoskeleton</keyword>
<comment type="similarity">
    <text evidence="2">Belongs to the nudE family.</text>
</comment>
<feature type="region of interest" description="Disordered" evidence="8">
    <location>
        <begin position="205"/>
        <end position="617"/>
    </location>
</feature>
<gene>
    <name evidence="10" type="ORF">B0T17DRAFT_507384</name>
</gene>
<keyword evidence="11" id="KW-1185">Reference proteome</keyword>
<dbReference type="GO" id="GO:0051642">
    <property type="term" value="P:centrosome localization"/>
    <property type="evidence" value="ECO:0007669"/>
    <property type="project" value="TreeGrafter"/>
</dbReference>
<feature type="domain" description="NUDE" evidence="9">
    <location>
        <begin position="131"/>
        <end position="276"/>
    </location>
</feature>
<feature type="compositionally biased region" description="Low complexity" evidence="8">
    <location>
        <begin position="372"/>
        <end position="385"/>
    </location>
</feature>
<evidence type="ECO:0000256" key="1">
    <source>
        <dbReference type="ARBA" id="ARBA00004245"/>
    </source>
</evidence>
<keyword evidence="5 7" id="KW-0175">Coiled coil</keyword>
<name>A0AA40CB65_9PEZI</name>
<dbReference type="GO" id="GO:0008017">
    <property type="term" value="F:microtubule binding"/>
    <property type="evidence" value="ECO:0007669"/>
    <property type="project" value="InterPro"/>
</dbReference>
<dbReference type="Proteomes" id="UP001174934">
    <property type="component" value="Unassembled WGS sequence"/>
</dbReference>
<evidence type="ECO:0000256" key="8">
    <source>
        <dbReference type="SAM" id="MobiDB-lite"/>
    </source>
</evidence>
<dbReference type="Pfam" id="PF04880">
    <property type="entry name" value="NUDE_C"/>
    <property type="match status" value="1"/>
</dbReference>
<comment type="subcellular location">
    <subcellularLocation>
        <location evidence="1">Cytoplasm</location>
        <location evidence="1">Cytoskeleton</location>
    </subcellularLocation>
</comment>
<protein>
    <submittedName>
        <fullName evidence="10">NUDE protein</fullName>
    </submittedName>
</protein>
<evidence type="ECO:0000256" key="7">
    <source>
        <dbReference type="SAM" id="Coils"/>
    </source>
</evidence>
<dbReference type="SUPFAM" id="SSF57997">
    <property type="entry name" value="Tropomyosin"/>
    <property type="match status" value="1"/>
</dbReference>
<dbReference type="GO" id="GO:0007059">
    <property type="term" value="P:chromosome segregation"/>
    <property type="evidence" value="ECO:0007669"/>
    <property type="project" value="TreeGrafter"/>
</dbReference>
<dbReference type="GO" id="GO:0047496">
    <property type="term" value="P:vesicle transport along microtubule"/>
    <property type="evidence" value="ECO:0007669"/>
    <property type="project" value="TreeGrafter"/>
</dbReference>
<reference evidence="10" key="1">
    <citation type="submission" date="2023-06" db="EMBL/GenBank/DDBJ databases">
        <title>Genome-scale phylogeny and comparative genomics of the fungal order Sordariales.</title>
        <authorList>
            <consortium name="Lawrence Berkeley National Laboratory"/>
            <person name="Hensen N."/>
            <person name="Bonometti L."/>
            <person name="Westerberg I."/>
            <person name="Brannstrom I.O."/>
            <person name="Guillou S."/>
            <person name="Cros-Aarteil S."/>
            <person name="Calhoun S."/>
            <person name="Haridas S."/>
            <person name="Kuo A."/>
            <person name="Mondo S."/>
            <person name="Pangilinan J."/>
            <person name="Riley R."/>
            <person name="LaButti K."/>
            <person name="Andreopoulos B."/>
            <person name="Lipzen A."/>
            <person name="Chen C."/>
            <person name="Yanf M."/>
            <person name="Daum C."/>
            <person name="Ng V."/>
            <person name="Clum A."/>
            <person name="Steindorff A."/>
            <person name="Ohm R."/>
            <person name="Martin F."/>
            <person name="Silar P."/>
            <person name="Natvig D."/>
            <person name="Lalanne C."/>
            <person name="Gautier V."/>
            <person name="Ament-velasquez S.L."/>
            <person name="Kruys A."/>
            <person name="Hutchinson M.I."/>
            <person name="Powell A.J."/>
            <person name="Barry K."/>
            <person name="Miller A.N."/>
            <person name="Grigoriev I.V."/>
            <person name="Debuchy R."/>
            <person name="Gladieux P."/>
            <person name="Thoren M.H."/>
            <person name="Johannesson H."/>
        </authorList>
    </citation>
    <scope>NUCLEOTIDE SEQUENCE</scope>
    <source>
        <strain evidence="10">SMH3391-2</strain>
    </source>
</reference>
<evidence type="ECO:0000256" key="2">
    <source>
        <dbReference type="ARBA" id="ARBA00007429"/>
    </source>
</evidence>
<dbReference type="GO" id="GO:0000132">
    <property type="term" value="P:establishment of mitotic spindle orientation"/>
    <property type="evidence" value="ECO:0007669"/>
    <property type="project" value="TreeGrafter"/>
</dbReference>
<feature type="compositionally biased region" description="Low complexity" evidence="8">
    <location>
        <begin position="461"/>
        <end position="472"/>
    </location>
</feature>
<feature type="compositionally biased region" description="Polar residues" evidence="8">
    <location>
        <begin position="392"/>
        <end position="411"/>
    </location>
</feature>
<evidence type="ECO:0000256" key="6">
    <source>
        <dbReference type="ARBA" id="ARBA00023212"/>
    </source>
</evidence>
<feature type="compositionally biased region" description="Low complexity" evidence="8">
    <location>
        <begin position="412"/>
        <end position="423"/>
    </location>
</feature>
<evidence type="ECO:0000256" key="4">
    <source>
        <dbReference type="ARBA" id="ARBA00022701"/>
    </source>
</evidence>
<accession>A0AA40CB65</accession>
<evidence type="ECO:0000256" key="5">
    <source>
        <dbReference type="ARBA" id="ARBA00023054"/>
    </source>
</evidence>
<feature type="compositionally biased region" description="Basic and acidic residues" evidence="8">
    <location>
        <begin position="608"/>
        <end position="617"/>
    </location>
</feature>
<keyword evidence="4" id="KW-0493">Microtubule</keyword>